<dbReference type="OrthoDB" id="1929367at2759"/>
<dbReference type="AlphaFoldDB" id="A0A5A7V0K0"/>
<gene>
    <name evidence="3" type="ORF">E6C27_scaffold430G001960</name>
</gene>
<evidence type="ECO:0000259" key="2">
    <source>
        <dbReference type="Pfam" id="PF18210"/>
    </source>
</evidence>
<dbReference type="PANTHER" id="PTHR35707">
    <property type="entry name" value="OS06G0608100 PROTEIN"/>
    <property type="match status" value="1"/>
</dbReference>
<dbReference type="Proteomes" id="UP000321393">
    <property type="component" value="Unassembled WGS sequence"/>
</dbReference>
<name>A0A5A7V0K0_CUCMM</name>
<evidence type="ECO:0000313" key="3">
    <source>
        <dbReference type="EMBL" id="KAA0059261.1"/>
    </source>
</evidence>
<sequence>MTSSTDILGSVIDHLRKRKLCRSIYQDLQMWKVDDFEKKNDHYTILLNYLGYCCQRITIKANPFPSVTIFNTLNDSHIAKVQNDFLIAFYLLSSVLLYFVFLHQKFPEMNAGSAFSFVLNVERTRRCNASRHFSKETQMMSSLLHNLLDVIEEMQIAQIEISNLILIRFNSPSDEQLDLQLSFINFQSGWKVNLVLDISDLSRGIYPSEVLPHKVESPASTQYALSESMLNGIRTAVGDLDPGYSRILRVCRCVSEAVQVSSSRQ</sequence>
<organism evidence="3 4">
    <name type="scientific">Cucumis melo var. makuwa</name>
    <name type="common">Oriental melon</name>
    <dbReference type="NCBI Taxonomy" id="1194695"/>
    <lineage>
        <taxon>Eukaryota</taxon>
        <taxon>Viridiplantae</taxon>
        <taxon>Streptophyta</taxon>
        <taxon>Embryophyta</taxon>
        <taxon>Tracheophyta</taxon>
        <taxon>Spermatophyta</taxon>
        <taxon>Magnoliopsida</taxon>
        <taxon>eudicotyledons</taxon>
        <taxon>Gunneridae</taxon>
        <taxon>Pentapetalae</taxon>
        <taxon>rosids</taxon>
        <taxon>fabids</taxon>
        <taxon>Cucurbitales</taxon>
        <taxon>Cucurbitaceae</taxon>
        <taxon>Benincaseae</taxon>
        <taxon>Cucumis</taxon>
    </lineage>
</organism>
<dbReference type="EMBL" id="SSTE01006526">
    <property type="protein sequence ID" value="KAA0059261.1"/>
    <property type="molecule type" value="Genomic_DNA"/>
</dbReference>
<keyword evidence="1" id="KW-1133">Transmembrane helix</keyword>
<dbReference type="InterPro" id="IPR040850">
    <property type="entry name" value="Knl1_RWD_C"/>
</dbReference>
<comment type="caution">
    <text evidence="3">The sequence shown here is derived from an EMBL/GenBank/DDBJ whole genome shotgun (WGS) entry which is preliminary data.</text>
</comment>
<protein>
    <submittedName>
        <fullName evidence="3">Cytochrome P450</fullName>
    </submittedName>
</protein>
<keyword evidence="1" id="KW-0472">Membrane</keyword>
<feature type="transmembrane region" description="Helical" evidence="1">
    <location>
        <begin position="85"/>
        <end position="102"/>
    </location>
</feature>
<dbReference type="Pfam" id="PF18210">
    <property type="entry name" value="Knl1_RWD_C"/>
    <property type="match status" value="1"/>
</dbReference>
<accession>A0A5A7V0K0</accession>
<evidence type="ECO:0000313" key="4">
    <source>
        <dbReference type="Proteomes" id="UP000321393"/>
    </source>
</evidence>
<keyword evidence="1" id="KW-0812">Transmembrane</keyword>
<evidence type="ECO:0000256" key="1">
    <source>
        <dbReference type="SAM" id="Phobius"/>
    </source>
</evidence>
<feature type="domain" description="Knl1 C-terminal RWD" evidence="2">
    <location>
        <begin position="11"/>
        <end position="150"/>
    </location>
</feature>
<dbReference type="PANTHER" id="PTHR35707:SF1">
    <property type="entry name" value="SPC7 KINETOCHORE PROTEIN DOMAIN-CONTAINING PROTEIN"/>
    <property type="match status" value="1"/>
</dbReference>
<reference evidence="3 4" key="1">
    <citation type="submission" date="2019-08" db="EMBL/GenBank/DDBJ databases">
        <title>Draft genome sequences of two oriental melons (Cucumis melo L. var makuwa).</title>
        <authorList>
            <person name="Kwon S.-Y."/>
        </authorList>
    </citation>
    <scope>NUCLEOTIDE SEQUENCE [LARGE SCALE GENOMIC DNA]</scope>
    <source>
        <strain evidence="4">cv. SW 3</strain>
        <tissue evidence="3">Leaf</tissue>
    </source>
</reference>
<dbReference type="STRING" id="1194695.A0A5A7V0K0"/>
<proteinExistence type="predicted"/>